<sequence length="204" mass="22415">MFSSPACNFDIYRAGISPSFLEHTAKVGTVLPEGMRQCYPFAYCLHPGGSSDVYSPERARRRIEMARVYGTSSVEEALGYLRKVCAVNPNDPFTLHAIGRQLYTIGEYEDARSYFQSAEDVKNGFSASNLYYLGSCLHKTGNSDTSIDCLKKALTLPARNTVDRKGKAAARKLLCVIGVHEDEIAAIERADSTDGTQRVARPSS</sequence>
<dbReference type="Gene3D" id="1.25.40.10">
    <property type="entry name" value="Tetratricopeptide repeat domain"/>
    <property type="match status" value="1"/>
</dbReference>
<evidence type="ECO:0000313" key="1">
    <source>
        <dbReference type="Proteomes" id="UP000095287"/>
    </source>
</evidence>
<evidence type="ECO:0000313" key="2">
    <source>
        <dbReference type="WBParaSite" id="L893_g31229.t1"/>
    </source>
</evidence>
<dbReference type="SMART" id="SM00028">
    <property type="entry name" value="TPR"/>
    <property type="match status" value="2"/>
</dbReference>
<dbReference type="Proteomes" id="UP000095287">
    <property type="component" value="Unplaced"/>
</dbReference>
<dbReference type="InterPro" id="IPR019734">
    <property type="entry name" value="TPR_rpt"/>
</dbReference>
<dbReference type="SUPFAM" id="SSF48452">
    <property type="entry name" value="TPR-like"/>
    <property type="match status" value="1"/>
</dbReference>
<keyword evidence="1" id="KW-1185">Reference proteome</keyword>
<name>A0A1I7ZZ57_9BILA</name>
<dbReference type="AlphaFoldDB" id="A0A1I7ZZ57"/>
<reference evidence="2" key="1">
    <citation type="submission" date="2016-11" db="UniProtKB">
        <authorList>
            <consortium name="WormBaseParasite"/>
        </authorList>
    </citation>
    <scope>IDENTIFICATION</scope>
</reference>
<organism evidence="1 2">
    <name type="scientific">Steinernema glaseri</name>
    <dbReference type="NCBI Taxonomy" id="37863"/>
    <lineage>
        <taxon>Eukaryota</taxon>
        <taxon>Metazoa</taxon>
        <taxon>Ecdysozoa</taxon>
        <taxon>Nematoda</taxon>
        <taxon>Chromadorea</taxon>
        <taxon>Rhabditida</taxon>
        <taxon>Tylenchina</taxon>
        <taxon>Panagrolaimomorpha</taxon>
        <taxon>Strongyloidoidea</taxon>
        <taxon>Steinernematidae</taxon>
        <taxon>Steinernema</taxon>
    </lineage>
</organism>
<dbReference type="Pfam" id="PF13181">
    <property type="entry name" value="TPR_8"/>
    <property type="match status" value="1"/>
</dbReference>
<accession>A0A1I7ZZ57</accession>
<dbReference type="InterPro" id="IPR011990">
    <property type="entry name" value="TPR-like_helical_dom_sf"/>
</dbReference>
<dbReference type="WBParaSite" id="L893_g31229.t1">
    <property type="protein sequence ID" value="L893_g31229.t1"/>
    <property type="gene ID" value="L893_g31229"/>
</dbReference>
<protein>
    <submittedName>
        <fullName evidence="2">TPR_REGION domain-containing protein</fullName>
    </submittedName>
</protein>
<proteinExistence type="predicted"/>